<name>A0A1M5J891_9FIRM</name>
<accession>A0A1M5J891</accession>
<dbReference type="AlphaFoldDB" id="A0A1M5J891"/>
<dbReference type="EMBL" id="FQWY01000002">
    <property type="protein sequence ID" value="SHG36555.1"/>
    <property type="molecule type" value="Genomic_DNA"/>
</dbReference>
<dbReference type="STRING" id="1123382.SAMN02745221_00004"/>
<protein>
    <submittedName>
        <fullName evidence="1">Uncharacterized protein</fullName>
    </submittedName>
</protein>
<proteinExistence type="predicted"/>
<dbReference type="RefSeq" id="WP_073088722.1">
    <property type="nucleotide sequence ID" value="NZ_FQWY01000002.1"/>
</dbReference>
<evidence type="ECO:0000313" key="2">
    <source>
        <dbReference type="Proteomes" id="UP000242329"/>
    </source>
</evidence>
<dbReference type="Proteomes" id="UP000242329">
    <property type="component" value="Unassembled WGS sequence"/>
</dbReference>
<evidence type="ECO:0000313" key="1">
    <source>
        <dbReference type="EMBL" id="SHG36555.1"/>
    </source>
</evidence>
<reference evidence="2" key="1">
    <citation type="submission" date="2016-11" db="EMBL/GenBank/DDBJ databases">
        <authorList>
            <person name="Varghese N."/>
            <person name="Submissions S."/>
        </authorList>
    </citation>
    <scope>NUCLEOTIDE SEQUENCE [LARGE SCALE GENOMIC DNA]</scope>
    <source>
        <strain evidence="2">DSM 11003</strain>
    </source>
</reference>
<keyword evidence="2" id="KW-1185">Reference proteome</keyword>
<sequence length="224" mass="23795">MAKSPRIIMTTDASGAKEAAREGMLVMIVDVIDMSTTLESALDAGAYAVLGASPDFTRAPVTVAPEKIGQEAGRLARERSRGVIIVAEPRTGTEQERIARCSKVIKGIESEKGVIEAVIPNIGAETPKLADMKDRVVVAVTDTGGVAYDAAFLETRQVITGTVARTLYKKGIEPALSAVKRAVDNLRPSHTGIAVVAASRNSLEDVLAAQFIVNLLLTGVERWR</sequence>
<dbReference type="OrthoDB" id="1722649at2"/>
<organism evidence="1 2">
    <name type="scientific">Thermosyntropha lipolytica DSM 11003</name>
    <dbReference type="NCBI Taxonomy" id="1123382"/>
    <lineage>
        <taxon>Bacteria</taxon>
        <taxon>Bacillati</taxon>
        <taxon>Bacillota</taxon>
        <taxon>Clostridia</taxon>
        <taxon>Eubacteriales</taxon>
        <taxon>Syntrophomonadaceae</taxon>
        <taxon>Thermosyntropha</taxon>
    </lineage>
</organism>
<gene>
    <name evidence="1" type="ORF">SAMN02745221_00004</name>
</gene>